<feature type="transmembrane region" description="Helical" evidence="1">
    <location>
        <begin position="63"/>
        <end position="88"/>
    </location>
</feature>
<dbReference type="EMBL" id="CATKSH010000014">
    <property type="protein sequence ID" value="CAI9121400.1"/>
    <property type="molecule type" value="Genomic_DNA"/>
</dbReference>
<dbReference type="AlphaFoldDB" id="A0AA35V2G8"/>
<dbReference type="RefSeq" id="WP_289840665.1">
    <property type="nucleotide sequence ID" value="NZ_CATKSH010000014.1"/>
</dbReference>
<evidence type="ECO:0000313" key="2">
    <source>
        <dbReference type="EMBL" id="CAI9121400.1"/>
    </source>
</evidence>
<feature type="transmembrane region" description="Helical" evidence="1">
    <location>
        <begin position="140"/>
        <end position="159"/>
    </location>
</feature>
<accession>A0AA35V2G8</accession>
<feature type="transmembrane region" description="Helical" evidence="1">
    <location>
        <begin position="108"/>
        <end position="128"/>
    </location>
</feature>
<protein>
    <submittedName>
        <fullName evidence="2">DUF2975 domain-containing protein</fullName>
    </submittedName>
</protein>
<keyword evidence="1" id="KW-1133">Transmembrane helix</keyword>
<keyword evidence="1" id="KW-0472">Membrane</keyword>
<proteinExistence type="predicted"/>
<feature type="transmembrane region" description="Helical" evidence="1">
    <location>
        <begin position="21"/>
        <end position="43"/>
    </location>
</feature>
<dbReference type="Pfam" id="PF11188">
    <property type="entry name" value="DUF2975"/>
    <property type="match status" value="1"/>
</dbReference>
<reference evidence="2" key="1">
    <citation type="submission" date="2023-03" db="EMBL/GenBank/DDBJ databases">
        <authorList>
            <person name="Cleenwerck I."/>
        </authorList>
    </citation>
    <scope>NUCLEOTIDE SEQUENCE</scope>
    <source>
        <strain evidence="2">LMG 32879</strain>
    </source>
</reference>
<keyword evidence="1" id="KW-0812">Transmembrane</keyword>
<evidence type="ECO:0000313" key="3">
    <source>
        <dbReference type="Proteomes" id="UP001176960"/>
    </source>
</evidence>
<evidence type="ECO:0000256" key="1">
    <source>
        <dbReference type="SAM" id="Phobius"/>
    </source>
</evidence>
<gene>
    <name evidence="2" type="ORF">LMG32879_002247</name>
</gene>
<name>A0AA35V2G8_9PROT</name>
<dbReference type="InterPro" id="IPR021354">
    <property type="entry name" value="DUF2975"/>
</dbReference>
<comment type="caution">
    <text evidence="2">The sequence shown here is derived from an EMBL/GenBank/DDBJ whole genome shotgun (WGS) entry which is preliminary data.</text>
</comment>
<sequence length="173" mass="18556">MSGDLPAPPRRVATAMLLAIRIVRVLLVVASVVLIFAATSLVLRGLPLPSWMKVSGPLTDGMMLTFASLGLLEVVALYCLLGLLGEVIATVRAGDPFQSRNADRVQAIGWWMVVIQGVDMAKTILALSGVSHEDMTSDKTISVTGLGAIVVVFILAWVFRIGARMREELDQVV</sequence>
<keyword evidence="3" id="KW-1185">Reference proteome</keyword>
<dbReference type="Proteomes" id="UP001176960">
    <property type="component" value="Unassembled WGS sequence"/>
</dbReference>
<organism evidence="2 3">
    <name type="scientific">Brytella acorum</name>
    <dbReference type="NCBI Taxonomy" id="2959299"/>
    <lineage>
        <taxon>Bacteria</taxon>
        <taxon>Pseudomonadati</taxon>
        <taxon>Pseudomonadota</taxon>
        <taxon>Alphaproteobacteria</taxon>
        <taxon>Acetobacterales</taxon>
        <taxon>Acetobacteraceae</taxon>
        <taxon>Brytella</taxon>
    </lineage>
</organism>